<organism evidence="2">
    <name type="scientific">marine metagenome</name>
    <dbReference type="NCBI Taxonomy" id="408172"/>
    <lineage>
        <taxon>unclassified sequences</taxon>
        <taxon>metagenomes</taxon>
        <taxon>ecological metagenomes</taxon>
    </lineage>
</organism>
<dbReference type="EMBL" id="UINC01226219">
    <property type="protein sequence ID" value="SVE56615.1"/>
    <property type="molecule type" value="Genomic_DNA"/>
</dbReference>
<name>A0A383EK19_9ZZZZ</name>
<evidence type="ECO:0000256" key="1">
    <source>
        <dbReference type="SAM" id="Phobius"/>
    </source>
</evidence>
<feature type="transmembrane region" description="Helical" evidence="1">
    <location>
        <begin position="56"/>
        <end position="74"/>
    </location>
</feature>
<reference evidence="2" key="1">
    <citation type="submission" date="2018-05" db="EMBL/GenBank/DDBJ databases">
        <authorList>
            <person name="Lanie J.A."/>
            <person name="Ng W.-L."/>
            <person name="Kazmierczak K.M."/>
            <person name="Andrzejewski T.M."/>
            <person name="Davidsen T.M."/>
            <person name="Wayne K.J."/>
            <person name="Tettelin H."/>
            <person name="Glass J.I."/>
            <person name="Rusch D."/>
            <person name="Podicherti R."/>
            <person name="Tsui H.-C.T."/>
            <person name="Winkler M.E."/>
        </authorList>
    </citation>
    <scope>NUCLEOTIDE SEQUENCE</scope>
</reference>
<evidence type="ECO:0000313" key="2">
    <source>
        <dbReference type="EMBL" id="SVE56615.1"/>
    </source>
</evidence>
<proteinExistence type="predicted"/>
<feature type="transmembrane region" description="Helical" evidence="1">
    <location>
        <begin position="199"/>
        <end position="220"/>
    </location>
</feature>
<protein>
    <recommendedName>
        <fullName evidence="3">DUF998 domain-containing protein</fullName>
    </recommendedName>
</protein>
<feature type="transmembrane region" description="Helical" evidence="1">
    <location>
        <begin position="17"/>
        <end position="36"/>
    </location>
</feature>
<evidence type="ECO:0008006" key="3">
    <source>
        <dbReference type="Google" id="ProtNLM"/>
    </source>
</evidence>
<keyword evidence="1" id="KW-0472">Membrane</keyword>
<feature type="transmembrane region" description="Helical" evidence="1">
    <location>
        <begin position="171"/>
        <end position="193"/>
    </location>
</feature>
<feature type="transmembrane region" description="Helical" evidence="1">
    <location>
        <begin position="86"/>
        <end position="105"/>
    </location>
</feature>
<accession>A0A383EK19</accession>
<keyword evidence="1" id="KW-1133">Transmembrane helix</keyword>
<feature type="transmembrane region" description="Helical" evidence="1">
    <location>
        <begin position="117"/>
        <end position="141"/>
    </location>
</feature>
<gene>
    <name evidence="2" type="ORF">METZ01_LOCUS509469</name>
</gene>
<feature type="non-terminal residue" evidence="2">
    <location>
        <position position="222"/>
    </location>
</feature>
<keyword evidence="1" id="KW-0812">Transmembrane</keyword>
<sequence>MNSENRLLVSYFTLKKLIGWMAILVPFILALLNWILFRGGLGSSVSSYYHTNVGRVFVGTFCSIGVFLLAYKGYKRLDTDKIYQFSDNIVANLAGVFTIGVALFPSAPMEPSNNDEIIAIIHAVFSALFLASLAYFAFFLFTKTHPPNVTHPFTDEDQRIAYLRKKKQRNLAYRISGIVMFPCIALMGVNTLLGNALQAIRPVFWLEALAVATFGFSRLVNG</sequence>
<dbReference type="AlphaFoldDB" id="A0A383EK19"/>